<dbReference type="InterPro" id="IPR003593">
    <property type="entry name" value="AAA+_ATPase"/>
</dbReference>
<dbReference type="SMART" id="SM00382">
    <property type="entry name" value="AAA"/>
    <property type="match status" value="1"/>
</dbReference>
<feature type="domain" description="AAA+ ATPase" evidence="3">
    <location>
        <begin position="156"/>
        <end position="307"/>
    </location>
</feature>
<evidence type="ECO:0000313" key="4">
    <source>
        <dbReference type="EMBL" id="RQD76386.1"/>
    </source>
</evidence>
<dbReference type="AlphaFoldDB" id="A0A424YFB3"/>
<dbReference type="InterPro" id="IPR014217">
    <property type="entry name" value="Spore_III_AA"/>
</dbReference>
<dbReference type="InterPro" id="IPR027417">
    <property type="entry name" value="P-loop_NTPase"/>
</dbReference>
<sequence>MFLNVLEKQVIPVLGLNLQKIIKKCSPPLLEKVQEIRLREGRPLMFCLARGDLMVDPRGEETNRREKAYLVNRQDMQNTLQSLSSYSLYAFEEELKNGYLTIPGGHRVGLAGKAVLNGGTIKLQKYITGINIRISREVLGAGEKVLKYLIREGEPRVYSTLVISPPQCGKTTLLRDLARLLSDGVERRDVSFRGVKIGVVDERSEIAGSFEGLPQNSIGLRTDVIDACPKSQGMMLMIRSMSPQVLVTDEIGSMEDALAIEEALKCGVAVIAAAHGSSRNEIRERPGLKRLMDQKVFKRLIILSNSRGVGTLEEVWDEGASHGGGKPRGRFV</sequence>
<proteinExistence type="predicted"/>
<dbReference type="PANTHER" id="PTHR20953">
    <property type="entry name" value="KINASE-RELATED"/>
    <property type="match status" value="1"/>
</dbReference>
<keyword evidence="1" id="KW-0547">Nucleotide-binding</keyword>
<accession>A0A424YFB3</accession>
<dbReference type="NCBIfam" id="TIGR02858">
    <property type="entry name" value="spore_III_AA"/>
    <property type="match status" value="1"/>
</dbReference>
<name>A0A424YFB3_9FIRM</name>
<organism evidence="4 5">
    <name type="scientific">Candidatus Syntrophonatronum acetioxidans</name>
    <dbReference type="NCBI Taxonomy" id="1795816"/>
    <lineage>
        <taxon>Bacteria</taxon>
        <taxon>Bacillati</taxon>
        <taxon>Bacillota</taxon>
        <taxon>Clostridia</taxon>
        <taxon>Eubacteriales</taxon>
        <taxon>Syntrophomonadaceae</taxon>
        <taxon>Candidatus Syntrophonatronum</taxon>
    </lineage>
</organism>
<dbReference type="InterPro" id="IPR045735">
    <property type="entry name" value="Spore_III_AA_AAA+_ATPase"/>
</dbReference>
<evidence type="ECO:0000256" key="2">
    <source>
        <dbReference type="ARBA" id="ARBA00022840"/>
    </source>
</evidence>
<dbReference type="GO" id="GO:0005524">
    <property type="term" value="F:ATP binding"/>
    <property type="evidence" value="ECO:0007669"/>
    <property type="project" value="UniProtKB-KW"/>
</dbReference>
<evidence type="ECO:0000256" key="1">
    <source>
        <dbReference type="ARBA" id="ARBA00022741"/>
    </source>
</evidence>
<evidence type="ECO:0000313" key="5">
    <source>
        <dbReference type="Proteomes" id="UP000285138"/>
    </source>
</evidence>
<dbReference type="EMBL" id="QZAA01000118">
    <property type="protein sequence ID" value="RQD76386.1"/>
    <property type="molecule type" value="Genomic_DNA"/>
</dbReference>
<gene>
    <name evidence="4" type="primary">spoIIIAA</name>
    <name evidence="4" type="ORF">D5R97_04440</name>
</gene>
<dbReference type="Proteomes" id="UP000285138">
    <property type="component" value="Unassembled WGS sequence"/>
</dbReference>
<comment type="caution">
    <text evidence="4">The sequence shown here is derived from an EMBL/GenBank/DDBJ whole genome shotgun (WGS) entry which is preliminary data.</text>
</comment>
<reference evidence="4 5" key="1">
    <citation type="submission" date="2018-08" db="EMBL/GenBank/DDBJ databases">
        <title>The metabolism and importance of syntrophic acetate oxidation coupled to methane or sulfide production in haloalkaline environments.</title>
        <authorList>
            <person name="Timmers P.H.A."/>
            <person name="Vavourakis C.D."/>
            <person name="Sorokin D.Y."/>
            <person name="Sinninghe Damste J.S."/>
            <person name="Muyzer G."/>
            <person name="Stams A.J.M."/>
            <person name="Plugge C.M."/>
        </authorList>
    </citation>
    <scope>NUCLEOTIDE SEQUENCE [LARGE SCALE GENOMIC DNA]</scope>
    <source>
        <strain evidence="4">MSAO_Bac1</strain>
    </source>
</reference>
<keyword evidence="2" id="KW-0067">ATP-binding</keyword>
<dbReference type="Pfam" id="PF19568">
    <property type="entry name" value="Spore_III_AA"/>
    <property type="match status" value="1"/>
</dbReference>
<dbReference type="SUPFAM" id="SSF52540">
    <property type="entry name" value="P-loop containing nucleoside triphosphate hydrolases"/>
    <property type="match status" value="1"/>
</dbReference>
<dbReference type="Gene3D" id="3.40.50.300">
    <property type="entry name" value="P-loop containing nucleotide triphosphate hydrolases"/>
    <property type="match status" value="1"/>
</dbReference>
<evidence type="ECO:0000259" key="3">
    <source>
        <dbReference type="SMART" id="SM00382"/>
    </source>
</evidence>
<dbReference type="PANTHER" id="PTHR20953:SF3">
    <property type="entry name" value="P-LOOP CONTAINING NUCLEOSIDE TRIPHOSPHATE HYDROLASES SUPERFAMILY PROTEIN"/>
    <property type="match status" value="1"/>
</dbReference>
<protein>
    <submittedName>
        <fullName evidence="4">Stage III sporulation protein AA</fullName>
    </submittedName>
</protein>